<dbReference type="PROSITE" id="PS51471">
    <property type="entry name" value="FE2OG_OXY"/>
    <property type="match status" value="1"/>
</dbReference>
<protein>
    <submittedName>
        <fullName evidence="4">Oxidoreductase-like protein</fullName>
    </submittedName>
</protein>
<evidence type="ECO:0000313" key="4">
    <source>
        <dbReference type="EMBL" id="KAH7054300.1"/>
    </source>
</evidence>
<keyword evidence="5" id="KW-1185">Reference proteome</keyword>
<dbReference type="InterPro" id="IPR050231">
    <property type="entry name" value="Iron_ascorbate_oxido_reductase"/>
</dbReference>
<comment type="caution">
    <text evidence="4">The sequence shown here is derived from an EMBL/GenBank/DDBJ whole genome shotgun (WGS) entry which is preliminary data.</text>
</comment>
<dbReference type="InterPro" id="IPR026992">
    <property type="entry name" value="DIOX_N"/>
</dbReference>
<gene>
    <name evidence="4" type="ORF">B0J12DRAFT_570627</name>
</gene>
<dbReference type="Proteomes" id="UP000774617">
    <property type="component" value="Unassembled WGS sequence"/>
</dbReference>
<evidence type="ECO:0000259" key="3">
    <source>
        <dbReference type="PROSITE" id="PS51471"/>
    </source>
</evidence>
<dbReference type="PANTHER" id="PTHR47990">
    <property type="entry name" value="2-OXOGLUTARATE (2OG) AND FE(II)-DEPENDENT OXYGENASE SUPERFAMILY PROTEIN-RELATED"/>
    <property type="match status" value="1"/>
</dbReference>
<keyword evidence="2" id="KW-0560">Oxidoreductase</keyword>
<evidence type="ECO:0000256" key="1">
    <source>
        <dbReference type="ARBA" id="ARBA00008056"/>
    </source>
</evidence>
<dbReference type="InterPro" id="IPR027443">
    <property type="entry name" value="IPNS-like_sf"/>
</dbReference>
<name>A0ABQ8GHV7_9PEZI</name>
<dbReference type="InterPro" id="IPR044861">
    <property type="entry name" value="IPNS-like_FE2OG_OXY"/>
</dbReference>
<sequence>MAASIQHPSYTPPTFDKATSEAARQGAASYLASRLAAGSSSSSSNGPSSFTVPTIDLSPSFTGDLAARQRVAAQIRAACTTSGFFTITGHGIPERACATVLEQARRFFHELSPAQKDAIHMRQSTLHRGYEPPAYTTFVEGNGAESKEGFNWGYEPALDVDGCGDGRYVELDGTPLAPGESANLWPKEEDLPGFFEGVRGYYGECLGLARHLFRLFALSLGLEEGHFDEMVTHPGGIARLMYYPAKEKEVEAKEGEDDKIGLGAHSDYECFTLLLPSSTPGLEILSPEGKWVPVGKVEGGLIVNVGDFLMRWTNDQYKSTVHRVVNRTKEARYSVPFFFSINYDQVVETLPNCVSEDNPSKYPPIRAGEYILERANNITAGGKGIPFSPLPRTPFSLFLTVRFRLLWKLRHLLREIENSIIFSSST</sequence>
<dbReference type="Pfam" id="PF03171">
    <property type="entry name" value="2OG-FeII_Oxy"/>
    <property type="match status" value="1"/>
</dbReference>
<accession>A0ABQ8GHV7</accession>
<evidence type="ECO:0000256" key="2">
    <source>
        <dbReference type="RuleBase" id="RU003682"/>
    </source>
</evidence>
<evidence type="ECO:0000313" key="5">
    <source>
        <dbReference type="Proteomes" id="UP000774617"/>
    </source>
</evidence>
<reference evidence="4 5" key="1">
    <citation type="journal article" date="2021" name="Nat. Commun.">
        <title>Genetic determinants of endophytism in the Arabidopsis root mycobiome.</title>
        <authorList>
            <person name="Mesny F."/>
            <person name="Miyauchi S."/>
            <person name="Thiergart T."/>
            <person name="Pickel B."/>
            <person name="Atanasova L."/>
            <person name="Karlsson M."/>
            <person name="Huettel B."/>
            <person name="Barry K.W."/>
            <person name="Haridas S."/>
            <person name="Chen C."/>
            <person name="Bauer D."/>
            <person name="Andreopoulos W."/>
            <person name="Pangilinan J."/>
            <person name="LaButti K."/>
            <person name="Riley R."/>
            <person name="Lipzen A."/>
            <person name="Clum A."/>
            <person name="Drula E."/>
            <person name="Henrissat B."/>
            <person name="Kohler A."/>
            <person name="Grigoriev I.V."/>
            <person name="Martin F.M."/>
            <person name="Hacquard S."/>
        </authorList>
    </citation>
    <scope>NUCLEOTIDE SEQUENCE [LARGE SCALE GENOMIC DNA]</scope>
    <source>
        <strain evidence="4 5">MPI-SDFR-AT-0080</strain>
    </source>
</reference>
<comment type="similarity">
    <text evidence="1 2">Belongs to the iron/ascorbate-dependent oxidoreductase family.</text>
</comment>
<keyword evidence="2" id="KW-0479">Metal-binding</keyword>
<feature type="domain" description="Fe2OG dioxygenase" evidence="3">
    <location>
        <begin position="230"/>
        <end position="341"/>
    </location>
</feature>
<dbReference type="Pfam" id="PF14226">
    <property type="entry name" value="DIOX_N"/>
    <property type="match status" value="1"/>
</dbReference>
<organism evidence="4 5">
    <name type="scientific">Macrophomina phaseolina</name>
    <dbReference type="NCBI Taxonomy" id="35725"/>
    <lineage>
        <taxon>Eukaryota</taxon>
        <taxon>Fungi</taxon>
        <taxon>Dikarya</taxon>
        <taxon>Ascomycota</taxon>
        <taxon>Pezizomycotina</taxon>
        <taxon>Dothideomycetes</taxon>
        <taxon>Dothideomycetes incertae sedis</taxon>
        <taxon>Botryosphaeriales</taxon>
        <taxon>Botryosphaeriaceae</taxon>
        <taxon>Macrophomina</taxon>
    </lineage>
</organism>
<dbReference type="Gene3D" id="2.60.120.330">
    <property type="entry name" value="B-lactam Antibiotic, Isopenicillin N Synthase, Chain"/>
    <property type="match status" value="1"/>
</dbReference>
<dbReference type="PRINTS" id="PR00682">
    <property type="entry name" value="IPNSYNTHASE"/>
</dbReference>
<keyword evidence="2" id="KW-0408">Iron</keyword>
<proteinExistence type="inferred from homology"/>
<dbReference type="SUPFAM" id="SSF51197">
    <property type="entry name" value="Clavaminate synthase-like"/>
    <property type="match status" value="1"/>
</dbReference>
<dbReference type="InterPro" id="IPR005123">
    <property type="entry name" value="Oxoglu/Fe-dep_dioxygenase_dom"/>
</dbReference>
<dbReference type="EMBL" id="JAGTJR010000009">
    <property type="protein sequence ID" value="KAH7054300.1"/>
    <property type="molecule type" value="Genomic_DNA"/>
</dbReference>